<name>A0A650CQ19_9CREN</name>
<accession>A0A650CQ19</accession>
<evidence type="ECO:0000313" key="3">
    <source>
        <dbReference type="Proteomes" id="UP000423396"/>
    </source>
</evidence>
<gene>
    <name evidence="2" type="ORF">D1868_08040</name>
</gene>
<dbReference type="RefSeq" id="WP_156007235.1">
    <property type="nucleotide sequence ID" value="NZ_CP045483.1"/>
</dbReference>
<protein>
    <submittedName>
        <fullName evidence="2">SIS domain-containing protein</fullName>
    </submittedName>
</protein>
<dbReference type="Gene3D" id="3.40.50.10490">
    <property type="entry name" value="Glucose-6-phosphate isomerase like protein, domain 1"/>
    <property type="match status" value="2"/>
</dbReference>
<evidence type="ECO:0000313" key="2">
    <source>
        <dbReference type="EMBL" id="QGR19936.1"/>
    </source>
</evidence>
<dbReference type="OrthoDB" id="34358at2157"/>
<dbReference type="InterPro" id="IPR001347">
    <property type="entry name" value="SIS_dom"/>
</dbReference>
<dbReference type="SUPFAM" id="SSF53697">
    <property type="entry name" value="SIS domain"/>
    <property type="match status" value="1"/>
</dbReference>
<evidence type="ECO:0000259" key="1">
    <source>
        <dbReference type="PROSITE" id="PS51464"/>
    </source>
</evidence>
<dbReference type="Proteomes" id="UP000423396">
    <property type="component" value="Chromosome"/>
</dbReference>
<dbReference type="GO" id="GO:1901135">
    <property type="term" value="P:carbohydrate derivative metabolic process"/>
    <property type="evidence" value="ECO:0007669"/>
    <property type="project" value="InterPro"/>
</dbReference>
<reference evidence="2 3" key="1">
    <citation type="submission" date="2019-10" db="EMBL/GenBank/DDBJ databases">
        <title>Genome Sequences from Six Type Strain Members of the Archaeal Family Sulfolobaceae: Acidianus ambivalens, Acidianus infernus, Metallosphaera prunae, Stygiolobus azoricus, Sulfolobus metallicus, and Sulfurisphaera ohwakuensis.</title>
        <authorList>
            <person name="Counts J.A."/>
            <person name="Kelly R.M."/>
        </authorList>
    </citation>
    <scope>NUCLEOTIDE SEQUENCE [LARGE SCALE GENOMIC DNA]</scope>
    <source>
        <strain evidence="2 3">FC6</strain>
    </source>
</reference>
<dbReference type="Pfam" id="PF01380">
    <property type="entry name" value="SIS"/>
    <property type="match status" value="1"/>
</dbReference>
<organism evidence="2 3">
    <name type="scientific">Stygiolobus azoricus</name>
    <dbReference type="NCBI Taxonomy" id="41675"/>
    <lineage>
        <taxon>Archaea</taxon>
        <taxon>Thermoproteota</taxon>
        <taxon>Thermoprotei</taxon>
        <taxon>Sulfolobales</taxon>
        <taxon>Sulfolobaceae</taxon>
        <taxon>Stygiolobus</taxon>
    </lineage>
</organism>
<dbReference type="AlphaFoldDB" id="A0A650CQ19"/>
<dbReference type="EMBL" id="CP045483">
    <property type="protein sequence ID" value="QGR19936.1"/>
    <property type="molecule type" value="Genomic_DNA"/>
</dbReference>
<dbReference type="InterPro" id="IPR046348">
    <property type="entry name" value="SIS_dom_sf"/>
</dbReference>
<sequence length="276" mass="31210">MNYIELIEDEVKKFHPIEVEQKITSGIVVGAGDSYAVALALEGKTNRKAIAADPYDALYINSDRPYVIVSISGRTKTNVELAKMKRKEGRKVIAVTANPNSPLAENSTDIILIPYKSDVTLPGTLSFLLALSAVYSLFGIEITKDYIKAKSFELREKPFFVGQGENYGIAYYSVLKLNEIFCETANYEKLELFPHSPIFSTRGRQIVLLNSGSGRERRLKQLIDFTYVYLTECNDAFCNALTVILAIIEKMKRENWNRICFLDDKKILNISSEMIY</sequence>
<dbReference type="PROSITE" id="PS51464">
    <property type="entry name" value="SIS"/>
    <property type="match status" value="1"/>
</dbReference>
<dbReference type="GeneID" id="42799013"/>
<proteinExistence type="predicted"/>
<dbReference type="GO" id="GO:0097367">
    <property type="term" value="F:carbohydrate derivative binding"/>
    <property type="evidence" value="ECO:0007669"/>
    <property type="project" value="InterPro"/>
</dbReference>
<feature type="domain" description="SIS" evidence="1">
    <location>
        <begin position="16"/>
        <end position="144"/>
    </location>
</feature>
<dbReference type="KEGG" id="sazo:D1868_08040"/>
<keyword evidence="3" id="KW-1185">Reference proteome</keyword>